<keyword evidence="6" id="KW-1185">Reference proteome</keyword>
<dbReference type="PANTHER" id="PTHR23530:SF1">
    <property type="entry name" value="PERMEASE, MAJOR FACILITATOR SUPERFAMILY-RELATED"/>
    <property type="match status" value="1"/>
</dbReference>
<gene>
    <name evidence="5" type="ORF">KS4_28310</name>
</gene>
<evidence type="ECO:0000256" key="1">
    <source>
        <dbReference type="ARBA" id="ARBA00022692"/>
    </source>
</evidence>
<name>A0A517YX19_9BACT</name>
<evidence type="ECO:0000256" key="4">
    <source>
        <dbReference type="SAM" id="Phobius"/>
    </source>
</evidence>
<feature type="transmembrane region" description="Helical" evidence="4">
    <location>
        <begin position="134"/>
        <end position="152"/>
    </location>
</feature>
<dbReference type="PANTHER" id="PTHR23530">
    <property type="entry name" value="TRANSPORT PROTEIN-RELATED"/>
    <property type="match status" value="1"/>
</dbReference>
<feature type="transmembrane region" description="Helical" evidence="4">
    <location>
        <begin position="410"/>
        <end position="429"/>
    </location>
</feature>
<feature type="transmembrane region" description="Helical" evidence="4">
    <location>
        <begin position="318"/>
        <end position="351"/>
    </location>
</feature>
<dbReference type="AlphaFoldDB" id="A0A517YX19"/>
<dbReference type="InterPro" id="IPR036259">
    <property type="entry name" value="MFS_trans_sf"/>
</dbReference>
<keyword evidence="2 4" id="KW-1133">Transmembrane helix</keyword>
<dbReference type="InterPro" id="IPR011701">
    <property type="entry name" value="MFS"/>
</dbReference>
<feature type="transmembrane region" description="Helical" evidence="4">
    <location>
        <begin position="71"/>
        <end position="98"/>
    </location>
</feature>
<reference evidence="5 6" key="1">
    <citation type="submission" date="2019-02" db="EMBL/GenBank/DDBJ databases">
        <title>Deep-cultivation of Planctomycetes and their phenomic and genomic characterization uncovers novel biology.</title>
        <authorList>
            <person name="Wiegand S."/>
            <person name="Jogler M."/>
            <person name="Boedeker C."/>
            <person name="Pinto D."/>
            <person name="Vollmers J."/>
            <person name="Rivas-Marin E."/>
            <person name="Kohn T."/>
            <person name="Peeters S.H."/>
            <person name="Heuer A."/>
            <person name="Rast P."/>
            <person name="Oberbeckmann S."/>
            <person name="Bunk B."/>
            <person name="Jeske O."/>
            <person name="Meyerdierks A."/>
            <person name="Storesund J.E."/>
            <person name="Kallscheuer N."/>
            <person name="Luecker S."/>
            <person name="Lage O.M."/>
            <person name="Pohl T."/>
            <person name="Merkel B.J."/>
            <person name="Hornburger P."/>
            <person name="Mueller R.-W."/>
            <person name="Bruemmer F."/>
            <person name="Labrenz M."/>
            <person name="Spormann A.M."/>
            <person name="Op den Camp H."/>
            <person name="Overmann J."/>
            <person name="Amann R."/>
            <person name="Jetten M.S.M."/>
            <person name="Mascher T."/>
            <person name="Medema M.H."/>
            <person name="Devos D.P."/>
            <person name="Kaster A.-K."/>
            <person name="Ovreas L."/>
            <person name="Rohde M."/>
            <person name="Galperin M.Y."/>
            <person name="Jogler C."/>
        </authorList>
    </citation>
    <scope>NUCLEOTIDE SEQUENCE [LARGE SCALE GENOMIC DNA]</scope>
    <source>
        <strain evidence="5 6">KS4</strain>
    </source>
</reference>
<feature type="transmembrane region" description="Helical" evidence="4">
    <location>
        <begin position="158"/>
        <end position="177"/>
    </location>
</feature>
<dbReference type="KEGG" id="pcor:KS4_28310"/>
<accession>A0A517YX19</accession>
<evidence type="ECO:0000256" key="3">
    <source>
        <dbReference type="ARBA" id="ARBA00023136"/>
    </source>
</evidence>
<dbReference type="Pfam" id="PF07690">
    <property type="entry name" value="MFS_1"/>
    <property type="match status" value="1"/>
</dbReference>
<dbReference type="OrthoDB" id="9816124at2"/>
<dbReference type="Gene3D" id="1.20.1250.20">
    <property type="entry name" value="MFS general substrate transporter like domains"/>
    <property type="match status" value="1"/>
</dbReference>
<dbReference type="CDD" id="cd06174">
    <property type="entry name" value="MFS"/>
    <property type="match status" value="1"/>
</dbReference>
<dbReference type="SUPFAM" id="SSF103473">
    <property type="entry name" value="MFS general substrate transporter"/>
    <property type="match status" value="1"/>
</dbReference>
<evidence type="ECO:0000313" key="5">
    <source>
        <dbReference type="EMBL" id="QDU34756.1"/>
    </source>
</evidence>
<sequence>MIFHFSLYGFLKNQRYFEPFLMLALLDKRLSFFWIGLLIGIREVATNVMEIPTGAFADTLGRRYAMIASHVAYIGAFICLGLFRQFGLLAAAMLMFSIGEAFRTGTHKAMIFSWLKANNKLDEKKHIYGYTRSWSKMGTAVGALIAAGLLLVTQRYDWVFYMSAVPMAFGIVNFLCYPSCVESPTTAQSKLLKQGECSHDEPMGGYEKISVGRVVRTLWNGIKKSWVDRKLRALLIEDVTFEAMFKATKDYLQPILQAAAVAVPVGALMGIQMTETQRTVVLVAVVYAVLSVMASIASRRSGKFSERFENDALATKAIWSLCLCSFAVVGMGVLMGWYFAIALGFVAVAVFQNLWRPLLISRISNYADDETMATVLSVESQGKTMLTAVMAPLLGLAVDWMMRQEMGNEAWQYGPIVVLGLGVCLWFRFAGKKEARKIVSQKEIAAWK</sequence>
<feature type="transmembrane region" description="Helical" evidence="4">
    <location>
        <begin position="254"/>
        <end position="273"/>
    </location>
</feature>
<organism evidence="5 6">
    <name type="scientific">Poriferisphaera corsica</name>
    <dbReference type="NCBI Taxonomy" id="2528020"/>
    <lineage>
        <taxon>Bacteria</taxon>
        <taxon>Pseudomonadati</taxon>
        <taxon>Planctomycetota</taxon>
        <taxon>Phycisphaerae</taxon>
        <taxon>Phycisphaerales</taxon>
        <taxon>Phycisphaeraceae</taxon>
        <taxon>Poriferisphaera</taxon>
    </lineage>
</organism>
<dbReference type="Proteomes" id="UP000317369">
    <property type="component" value="Chromosome"/>
</dbReference>
<keyword evidence="3 4" id="KW-0472">Membrane</keyword>
<evidence type="ECO:0000256" key="2">
    <source>
        <dbReference type="ARBA" id="ARBA00022989"/>
    </source>
</evidence>
<dbReference type="RefSeq" id="WP_145079045.1">
    <property type="nucleotide sequence ID" value="NZ_CP036425.1"/>
</dbReference>
<protein>
    <submittedName>
        <fullName evidence="5">Major Facilitator Superfamily protein</fullName>
    </submittedName>
</protein>
<proteinExistence type="predicted"/>
<keyword evidence="1 4" id="KW-0812">Transmembrane</keyword>
<dbReference type="EMBL" id="CP036425">
    <property type="protein sequence ID" value="QDU34756.1"/>
    <property type="molecule type" value="Genomic_DNA"/>
</dbReference>
<feature type="transmembrane region" description="Helical" evidence="4">
    <location>
        <begin position="279"/>
        <end position="297"/>
    </location>
</feature>
<evidence type="ECO:0000313" key="6">
    <source>
        <dbReference type="Proteomes" id="UP000317369"/>
    </source>
</evidence>
<dbReference type="InterPro" id="IPR053160">
    <property type="entry name" value="MFS_DHA3_Transporter"/>
</dbReference>
<dbReference type="GO" id="GO:0022857">
    <property type="term" value="F:transmembrane transporter activity"/>
    <property type="evidence" value="ECO:0007669"/>
    <property type="project" value="InterPro"/>
</dbReference>